<organism evidence="2 3">
    <name type="scientific">Microdochium trichocladiopsis</name>
    <dbReference type="NCBI Taxonomy" id="1682393"/>
    <lineage>
        <taxon>Eukaryota</taxon>
        <taxon>Fungi</taxon>
        <taxon>Dikarya</taxon>
        <taxon>Ascomycota</taxon>
        <taxon>Pezizomycotina</taxon>
        <taxon>Sordariomycetes</taxon>
        <taxon>Xylariomycetidae</taxon>
        <taxon>Xylariales</taxon>
        <taxon>Microdochiaceae</taxon>
        <taxon>Microdochium</taxon>
    </lineage>
</organism>
<dbReference type="EMBL" id="JAGTJQ010000019">
    <property type="protein sequence ID" value="KAH7009290.1"/>
    <property type="molecule type" value="Genomic_DNA"/>
</dbReference>
<keyword evidence="3" id="KW-1185">Reference proteome</keyword>
<dbReference type="AlphaFoldDB" id="A0A9P8XPG2"/>
<comment type="caution">
    <text evidence="2">The sequence shown here is derived from an EMBL/GenBank/DDBJ whole genome shotgun (WGS) entry which is preliminary data.</text>
</comment>
<dbReference type="GeneID" id="70185655"/>
<gene>
    <name evidence="2" type="ORF">B0I36DRAFT_342824</name>
</gene>
<sequence length="441" mass="49089">MIVRAISHAIHRMVAPFYHFFFSVPVLFAAAIFRSAGATAIVMATLWIAQSIIDGMVERSGGVVLIVKSIFTNDASDGLIEYLVNHTTELLNFTLDVVRPSGVNTKGKPGESPQNQYWELDLKKPENRQAVGAQIQRVLLTIGKIITLGLLPKLPLSISTVDMNIEIDSDFKNGQPPSPTYVAAYSGPTHPDVIGEKWIYINGIGNERVWFEGACRKIRSAFKREVTGVFNRSDGILWDMIQCFGEHSTVEDHKNSKNKLIQRTESSRAAQEALYNEVHNTLWPKDGSVKPNKVVLICHSQGCLLTRLTLQQLVSDYPDDSPEREDMRTKLRVFPFANPSMDWRVVDDGAIQYLGNSTHTTEHFAHRVDFVAMLGVISNFEDKTSGFDDQNSKVFVSIPEPKLGRPAVGHLFGAHYSLDPIAYEDGKHSKLFKALGGNPIP</sequence>
<dbReference type="Proteomes" id="UP000756346">
    <property type="component" value="Unassembled WGS sequence"/>
</dbReference>
<evidence type="ECO:0000256" key="1">
    <source>
        <dbReference type="SAM" id="Phobius"/>
    </source>
</evidence>
<dbReference type="PANTHER" id="PTHR42044:SF2">
    <property type="entry name" value="DUF676 DOMAIN-CONTAINING PROTEIN"/>
    <property type="match status" value="1"/>
</dbReference>
<feature type="transmembrane region" description="Helical" evidence="1">
    <location>
        <begin position="20"/>
        <end position="49"/>
    </location>
</feature>
<evidence type="ECO:0000313" key="2">
    <source>
        <dbReference type="EMBL" id="KAH7009290.1"/>
    </source>
</evidence>
<keyword evidence="1" id="KW-1133">Transmembrane helix</keyword>
<evidence type="ECO:0000313" key="3">
    <source>
        <dbReference type="Proteomes" id="UP000756346"/>
    </source>
</evidence>
<dbReference type="InterPro" id="IPR029058">
    <property type="entry name" value="AB_hydrolase_fold"/>
</dbReference>
<reference evidence="2" key="1">
    <citation type="journal article" date="2021" name="Nat. Commun.">
        <title>Genetic determinants of endophytism in the Arabidopsis root mycobiome.</title>
        <authorList>
            <person name="Mesny F."/>
            <person name="Miyauchi S."/>
            <person name="Thiergart T."/>
            <person name="Pickel B."/>
            <person name="Atanasova L."/>
            <person name="Karlsson M."/>
            <person name="Huettel B."/>
            <person name="Barry K.W."/>
            <person name="Haridas S."/>
            <person name="Chen C."/>
            <person name="Bauer D."/>
            <person name="Andreopoulos W."/>
            <person name="Pangilinan J."/>
            <person name="LaButti K."/>
            <person name="Riley R."/>
            <person name="Lipzen A."/>
            <person name="Clum A."/>
            <person name="Drula E."/>
            <person name="Henrissat B."/>
            <person name="Kohler A."/>
            <person name="Grigoriev I.V."/>
            <person name="Martin F.M."/>
            <person name="Hacquard S."/>
        </authorList>
    </citation>
    <scope>NUCLEOTIDE SEQUENCE</scope>
    <source>
        <strain evidence="2">MPI-CAGE-CH-0230</strain>
    </source>
</reference>
<accession>A0A9P8XPG2</accession>
<protein>
    <submittedName>
        <fullName evidence="2">Uncharacterized protein</fullName>
    </submittedName>
</protein>
<dbReference type="OrthoDB" id="202545at2759"/>
<dbReference type="PANTHER" id="PTHR42044">
    <property type="entry name" value="DUF676 DOMAIN-CONTAINING PROTEIN-RELATED"/>
    <property type="match status" value="1"/>
</dbReference>
<dbReference type="SUPFAM" id="SSF53474">
    <property type="entry name" value="alpha/beta-Hydrolases"/>
    <property type="match status" value="1"/>
</dbReference>
<proteinExistence type="predicted"/>
<keyword evidence="1" id="KW-0472">Membrane</keyword>
<keyword evidence="1" id="KW-0812">Transmembrane</keyword>
<name>A0A9P8XPG2_9PEZI</name>
<dbReference type="RefSeq" id="XP_046003951.1">
    <property type="nucleotide sequence ID" value="XM_046156109.1"/>
</dbReference>